<dbReference type="InterPro" id="IPR029058">
    <property type="entry name" value="AB_hydrolase_fold"/>
</dbReference>
<evidence type="ECO:0000313" key="6">
    <source>
        <dbReference type="Proteomes" id="UP000663193"/>
    </source>
</evidence>
<dbReference type="SUPFAM" id="SSF53474">
    <property type="entry name" value="alpha/beta-Hydrolases"/>
    <property type="match status" value="1"/>
</dbReference>
<gene>
    <name evidence="5" type="ORF">JI435_305570</name>
</gene>
<evidence type="ECO:0000313" key="5">
    <source>
        <dbReference type="EMBL" id="QRC94534.1"/>
    </source>
</evidence>
<dbReference type="OrthoDB" id="6846267at2759"/>
<dbReference type="PROSITE" id="PS00122">
    <property type="entry name" value="CARBOXYLESTERASE_B_1"/>
    <property type="match status" value="1"/>
</dbReference>
<dbReference type="Pfam" id="PF00135">
    <property type="entry name" value="COesterase"/>
    <property type="match status" value="1"/>
</dbReference>
<comment type="similarity">
    <text evidence="1 3">Belongs to the type-B carboxylesterase/lipase family.</text>
</comment>
<keyword evidence="6" id="KW-1185">Reference proteome</keyword>
<organism evidence="5 6">
    <name type="scientific">Phaeosphaeria nodorum (strain SN15 / ATCC MYA-4574 / FGSC 10173)</name>
    <name type="common">Glume blotch fungus</name>
    <name type="synonym">Parastagonospora nodorum</name>
    <dbReference type="NCBI Taxonomy" id="321614"/>
    <lineage>
        <taxon>Eukaryota</taxon>
        <taxon>Fungi</taxon>
        <taxon>Dikarya</taxon>
        <taxon>Ascomycota</taxon>
        <taxon>Pezizomycotina</taxon>
        <taxon>Dothideomycetes</taxon>
        <taxon>Pleosporomycetidae</taxon>
        <taxon>Pleosporales</taxon>
        <taxon>Pleosporineae</taxon>
        <taxon>Phaeosphaeriaceae</taxon>
        <taxon>Parastagonospora</taxon>
    </lineage>
</organism>
<dbReference type="Proteomes" id="UP000663193">
    <property type="component" value="Chromosome 4"/>
</dbReference>
<dbReference type="Gene3D" id="3.40.50.1820">
    <property type="entry name" value="alpha/beta hydrolase"/>
    <property type="match status" value="1"/>
</dbReference>
<dbReference type="PANTHER" id="PTHR43142:SF5">
    <property type="entry name" value="CARBOXYLIC ESTER HYDROLASE"/>
    <property type="match status" value="1"/>
</dbReference>
<evidence type="ECO:0000256" key="3">
    <source>
        <dbReference type="RuleBase" id="RU361235"/>
    </source>
</evidence>
<feature type="non-terminal residue" evidence="5">
    <location>
        <position position="1"/>
    </location>
</feature>
<dbReference type="InterPro" id="IPR002018">
    <property type="entry name" value="CarbesteraseB"/>
</dbReference>
<reference evidence="6" key="1">
    <citation type="journal article" date="2021" name="BMC Genomics">
        <title>Chromosome-level genome assembly and manually-curated proteome of model necrotroph Parastagonospora nodorum Sn15 reveals a genome-wide trove of candidate effector homologs, and redundancy of virulence-related functions within an accessory chromosome.</title>
        <authorList>
            <person name="Bertazzoni S."/>
            <person name="Jones D.A.B."/>
            <person name="Phan H.T."/>
            <person name="Tan K.-C."/>
            <person name="Hane J.K."/>
        </authorList>
    </citation>
    <scope>NUCLEOTIDE SEQUENCE [LARGE SCALE GENOMIC DNA]</scope>
    <source>
        <strain evidence="6">SN15 / ATCC MYA-4574 / FGSC 10173)</strain>
    </source>
</reference>
<dbReference type="InterPro" id="IPR019826">
    <property type="entry name" value="Carboxylesterase_B_AS"/>
</dbReference>
<dbReference type="EMBL" id="CP069026">
    <property type="protein sequence ID" value="QRC94534.1"/>
    <property type="molecule type" value="Genomic_DNA"/>
</dbReference>
<name>A0A7U2F0W8_PHANO</name>
<keyword evidence="2 3" id="KW-0378">Hydrolase</keyword>
<dbReference type="GO" id="GO:0016787">
    <property type="term" value="F:hydrolase activity"/>
    <property type="evidence" value="ECO:0007669"/>
    <property type="project" value="UniProtKB-KW"/>
</dbReference>
<dbReference type="VEuPathDB" id="FungiDB:JI435_305570"/>
<protein>
    <recommendedName>
        <fullName evidence="3">Carboxylic ester hydrolase</fullName>
        <ecNumber evidence="3">3.1.1.-</ecNumber>
    </recommendedName>
</protein>
<evidence type="ECO:0000259" key="4">
    <source>
        <dbReference type="Pfam" id="PF00135"/>
    </source>
</evidence>
<evidence type="ECO:0000256" key="1">
    <source>
        <dbReference type="ARBA" id="ARBA00005964"/>
    </source>
</evidence>
<dbReference type="EC" id="3.1.1.-" evidence="3"/>
<dbReference type="PANTHER" id="PTHR43142">
    <property type="entry name" value="CARBOXYLIC ESTER HYDROLASE"/>
    <property type="match status" value="1"/>
</dbReference>
<feature type="domain" description="Carboxylesterase type B" evidence="4">
    <location>
        <begin position="32"/>
        <end position="488"/>
    </location>
</feature>
<sequence>SESSNTMDSQDRLPQTFTFRHKRLGPMTGLISPENVVQFRAIPYATIPARFARSILKTDLDGTQDFTKHGFQCPQTFPSSASGGPLPGDIIPPASSESACLILQLAIPLALLQDPDHASKLPVLVYFHGGGFVLGGIDEQHNTALLTQQSINDAQPLITASIQYRLGALGYLHVPERGSANRALHDQRNALRWIQEFIGGFGGDKENVTLFGESAGSISICSQMLFAPPPSGPLFRRVVLMSGVLGAAVAPGSAADAEVVYESFLTKLGIEERGQAGLERLRRVDVEEIVRVTAEFTDGGAMFKTVQDRDWYGEDGELVTWDKFPEMIGRCEWVQEIIIGTTGFEGVQFIPRFAGVTPQEFISAIADQMGEESAKLVSQAYNITPDMDQTLFLSSALRWIGDAIFDTPHHEWSKYLSTHTNKKIFRYVFDVRNPFPGSPLYQQAHHWVDKYFLFKTLQSRYPTQRLKDISTRHAQLWVEFANGKSPWRQYQYTGNGDDIIMVADEREGWVERTVADHEKITETSWKGCEALVASWQCQKGKAFSPVDIEPLSGKSMVRFDD</sequence>
<dbReference type="AlphaFoldDB" id="A0A7U2F0W8"/>
<accession>A0A7U2F0W8</accession>
<evidence type="ECO:0000256" key="2">
    <source>
        <dbReference type="ARBA" id="ARBA00022801"/>
    </source>
</evidence>
<proteinExistence type="inferred from homology"/>